<keyword evidence="3" id="KW-0813">Transport</keyword>
<evidence type="ECO:0000256" key="1">
    <source>
        <dbReference type="ARBA" id="ARBA00004141"/>
    </source>
</evidence>
<evidence type="ECO:0000256" key="2">
    <source>
        <dbReference type="ARBA" id="ARBA00007965"/>
    </source>
</evidence>
<feature type="transmembrane region" description="Helical" evidence="7">
    <location>
        <begin position="383"/>
        <end position="402"/>
    </location>
</feature>
<name>A0AAV6U1L7_9ARAC</name>
<dbReference type="AlphaFoldDB" id="A0AAV6U1L7"/>
<accession>A0AAV6U1L7</accession>
<feature type="transmembrane region" description="Helical" evidence="7">
    <location>
        <begin position="155"/>
        <end position="172"/>
    </location>
</feature>
<dbReference type="PIRSF" id="PIRSF016379">
    <property type="entry name" value="ENT"/>
    <property type="match status" value="1"/>
</dbReference>
<reference evidence="8 9" key="1">
    <citation type="journal article" date="2022" name="Nat. Ecol. Evol.">
        <title>A masculinizing supergene underlies an exaggerated male reproductive morph in a spider.</title>
        <authorList>
            <person name="Hendrickx F."/>
            <person name="De Corte Z."/>
            <person name="Sonet G."/>
            <person name="Van Belleghem S.M."/>
            <person name="Kostlbacher S."/>
            <person name="Vangestel C."/>
        </authorList>
    </citation>
    <scope>NUCLEOTIDE SEQUENCE [LARGE SCALE GENOMIC DNA]</scope>
    <source>
        <strain evidence="8">W744_W776</strain>
    </source>
</reference>
<organism evidence="8 9">
    <name type="scientific">Oedothorax gibbosus</name>
    <dbReference type="NCBI Taxonomy" id="931172"/>
    <lineage>
        <taxon>Eukaryota</taxon>
        <taxon>Metazoa</taxon>
        <taxon>Ecdysozoa</taxon>
        <taxon>Arthropoda</taxon>
        <taxon>Chelicerata</taxon>
        <taxon>Arachnida</taxon>
        <taxon>Araneae</taxon>
        <taxon>Araneomorphae</taxon>
        <taxon>Entelegynae</taxon>
        <taxon>Araneoidea</taxon>
        <taxon>Linyphiidae</taxon>
        <taxon>Erigoninae</taxon>
        <taxon>Oedothorax</taxon>
    </lineage>
</organism>
<proteinExistence type="inferred from homology"/>
<feature type="transmembrane region" description="Helical" evidence="7">
    <location>
        <begin position="479"/>
        <end position="502"/>
    </location>
</feature>
<feature type="transmembrane region" description="Helical" evidence="7">
    <location>
        <begin position="96"/>
        <end position="118"/>
    </location>
</feature>
<comment type="caution">
    <text evidence="8">The sequence shown here is derived from an EMBL/GenBank/DDBJ whole genome shotgun (WGS) entry which is preliminary data.</text>
</comment>
<feature type="transmembrane region" description="Helical" evidence="7">
    <location>
        <begin position="447"/>
        <end position="467"/>
    </location>
</feature>
<dbReference type="PANTHER" id="PTHR10332">
    <property type="entry name" value="EQUILIBRATIVE NUCLEOSIDE TRANSPORTER"/>
    <property type="match status" value="1"/>
</dbReference>
<feature type="transmembrane region" description="Helical" evidence="7">
    <location>
        <begin position="414"/>
        <end position="435"/>
    </location>
</feature>
<dbReference type="GO" id="GO:0008504">
    <property type="term" value="F:monoamine transmembrane transporter activity"/>
    <property type="evidence" value="ECO:0007669"/>
    <property type="project" value="TreeGrafter"/>
</dbReference>
<sequence length="549" mass="60514">MKLNQKLFFEKTKQTERNFPILRGSLSSYLCAMSEGGYIELDRDRPCRKGDLSAPRDTCQGVYLGLLLTGIGFLLPYNSFIIAVDYFQAKYPGTTIVFDMSLVYILVALLAVLINNLLVEALTLHARITFGYVVSLATLLHVALFEIWMEVFDLWHGYFVNLLAVAFVSFGCTVQQSSFYGYTSMLPSRYTQAVMTGESAAGLLVSLNRIVTKLLLRDERLNTLIFFCASLGCVALCCTVHRALARSPFVLYHLERCQQEPAPVVTLEPTEDVGLVDMLEDQGCGGGRYGVLSLRSPPPSPENEDPPSTGTTYRVQEVVVKVRRGYTRNLRWWASAKRGFQRRWSVCQEVWPMALCICLAYLVTLSLFPGIESEVLSCAWGSWMPVLIMAAFNLADCVGKVLASVPFPWSSGRLLLLCVLRVCLVPLLAMCAGPRGSPYLSGETWPLLLSLALGLTNGLAGSLPMILAPRSVQDDHKELTGNIMTLFYSIGLTTGSGVAYFIDYALGPPLLHPCLGAAAVDNSTQLYPDLWNITLSLNETLDNSTAGFF</sequence>
<keyword evidence="4 7" id="KW-0812">Transmembrane</keyword>
<evidence type="ECO:0000313" key="9">
    <source>
        <dbReference type="Proteomes" id="UP000827092"/>
    </source>
</evidence>
<dbReference type="SUPFAM" id="SSF103473">
    <property type="entry name" value="MFS general substrate transporter"/>
    <property type="match status" value="1"/>
</dbReference>
<keyword evidence="6 7" id="KW-0472">Membrane</keyword>
<comment type="subcellular location">
    <subcellularLocation>
        <location evidence="1">Membrane</location>
        <topology evidence="1">Multi-pass membrane protein</topology>
    </subcellularLocation>
</comment>
<protein>
    <recommendedName>
        <fullName evidence="10">Equilibrative nucleoside transporter 4</fullName>
    </recommendedName>
</protein>
<evidence type="ECO:0000256" key="5">
    <source>
        <dbReference type="ARBA" id="ARBA00022989"/>
    </source>
</evidence>
<evidence type="ECO:0000256" key="3">
    <source>
        <dbReference type="ARBA" id="ARBA00022448"/>
    </source>
</evidence>
<evidence type="ECO:0000313" key="8">
    <source>
        <dbReference type="EMBL" id="KAG8177782.1"/>
    </source>
</evidence>
<gene>
    <name evidence="8" type="ORF">JTE90_012903</name>
</gene>
<feature type="transmembrane region" description="Helical" evidence="7">
    <location>
        <begin position="62"/>
        <end position="84"/>
    </location>
</feature>
<keyword evidence="5 7" id="KW-1133">Transmembrane helix</keyword>
<dbReference type="Pfam" id="PF01733">
    <property type="entry name" value="Nucleoside_tran"/>
    <property type="match status" value="2"/>
</dbReference>
<dbReference type="Proteomes" id="UP000827092">
    <property type="component" value="Unassembled WGS sequence"/>
</dbReference>
<dbReference type="GO" id="GO:0005886">
    <property type="term" value="C:plasma membrane"/>
    <property type="evidence" value="ECO:0007669"/>
    <property type="project" value="TreeGrafter"/>
</dbReference>
<evidence type="ECO:0000256" key="7">
    <source>
        <dbReference type="SAM" id="Phobius"/>
    </source>
</evidence>
<evidence type="ECO:0000256" key="4">
    <source>
        <dbReference type="ARBA" id="ARBA00022692"/>
    </source>
</evidence>
<comment type="similarity">
    <text evidence="2">Belongs to the SLC29A/ENT transporter (TC 2.A.57) family.</text>
</comment>
<dbReference type="PANTHER" id="PTHR10332:SF10">
    <property type="entry name" value="EQUILIBRATIVE NUCLEOSIDE TRANSPORTER 4"/>
    <property type="match status" value="1"/>
</dbReference>
<dbReference type="PRINTS" id="PR01130">
    <property type="entry name" value="DERENTRNSPRT"/>
</dbReference>
<dbReference type="InterPro" id="IPR002259">
    <property type="entry name" value="Eqnu_transpt"/>
</dbReference>
<feature type="transmembrane region" description="Helical" evidence="7">
    <location>
        <begin position="130"/>
        <end position="149"/>
    </location>
</feature>
<keyword evidence="9" id="KW-1185">Reference proteome</keyword>
<feature type="transmembrane region" description="Helical" evidence="7">
    <location>
        <begin position="350"/>
        <end position="371"/>
    </location>
</feature>
<evidence type="ECO:0008006" key="10">
    <source>
        <dbReference type="Google" id="ProtNLM"/>
    </source>
</evidence>
<dbReference type="EMBL" id="JAFNEN010000750">
    <property type="protein sequence ID" value="KAG8177782.1"/>
    <property type="molecule type" value="Genomic_DNA"/>
</dbReference>
<dbReference type="InterPro" id="IPR036259">
    <property type="entry name" value="MFS_trans_sf"/>
</dbReference>
<evidence type="ECO:0000256" key="6">
    <source>
        <dbReference type="ARBA" id="ARBA00023136"/>
    </source>
</evidence>
<dbReference type="GO" id="GO:0005337">
    <property type="term" value="F:nucleoside transmembrane transporter activity"/>
    <property type="evidence" value="ECO:0007669"/>
    <property type="project" value="InterPro"/>
</dbReference>